<feature type="transmembrane region" description="Helical" evidence="7">
    <location>
        <begin position="193"/>
        <end position="214"/>
    </location>
</feature>
<sequence length="252" mass="28830">MQFPVYINLGLISIHPHLFFETLAYFLGFRIYLWTRNKNSMSPINSLWILIGAILGAAIGSKVLYWLESPSLFRENWNHLQFLMKGKTIVGGLLGGLIGVELTKKKIGMTQSTGDDIVFPLIIGMMIGRIGCFLTGLSDHTYGNPTVWFSGIDFGDGILRHPTQLYEIVFLMFLACALLILKRSQSNSKQSQQLKHGMLFQLFMVSYLLFRFWIDFYKPTPHPYYIFNNIQLACIAGIAYYTYINLKKEKEG</sequence>
<keyword evidence="9" id="KW-1185">Reference proteome</keyword>
<evidence type="ECO:0000256" key="4">
    <source>
        <dbReference type="ARBA" id="ARBA00022692"/>
    </source>
</evidence>
<dbReference type="PANTHER" id="PTHR30589">
    <property type="entry name" value="PROLIPOPROTEIN DIACYLGLYCERYL TRANSFERASE"/>
    <property type="match status" value="1"/>
</dbReference>
<reference evidence="8 9" key="1">
    <citation type="submission" date="2023-08" db="EMBL/GenBank/DDBJ databases">
        <authorList>
            <person name="Park J.-S."/>
        </authorList>
    </citation>
    <scope>NUCLEOTIDE SEQUENCE [LARGE SCALE GENOMIC DNA]</scope>
    <source>
        <strain evidence="8 9">2205SS18-9</strain>
    </source>
</reference>
<evidence type="ECO:0000313" key="9">
    <source>
        <dbReference type="Proteomes" id="UP001231941"/>
    </source>
</evidence>
<name>A0ABT9J686_9BACL</name>
<evidence type="ECO:0000256" key="3">
    <source>
        <dbReference type="ARBA" id="ARBA00022679"/>
    </source>
</evidence>
<keyword evidence="2" id="KW-1003">Cell membrane</keyword>
<keyword evidence="5 7" id="KW-1133">Transmembrane helix</keyword>
<feature type="transmembrane region" description="Helical" evidence="7">
    <location>
        <begin position="47"/>
        <end position="67"/>
    </location>
</feature>
<keyword evidence="6 7" id="KW-0472">Membrane</keyword>
<comment type="caution">
    <text evidence="8">The sequence shown here is derived from an EMBL/GenBank/DDBJ whole genome shotgun (WGS) entry which is preliminary data.</text>
</comment>
<dbReference type="EC" id="2.4.99.-" evidence="8"/>
<evidence type="ECO:0000256" key="2">
    <source>
        <dbReference type="ARBA" id="ARBA00022475"/>
    </source>
</evidence>
<dbReference type="Pfam" id="PF01790">
    <property type="entry name" value="LGT"/>
    <property type="match status" value="1"/>
</dbReference>
<dbReference type="EMBL" id="JAVAMP010000022">
    <property type="protein sequence ID" value="MDP5276988.1"/>
    <property type="molecule type" value="Genomic_DNA"/>
</dbReference>
<dbReference type="GO" id="GO:0016757">
    <property type="term" value="F:glycosyltransferase activity"/>
    <property type="evidence" value="ECO:0007669"/>
    <property type="project" value="UniProtKB-KW"/>
</dbReference>
<evidence type="ECO:0000256" key="7">
    <source>
        <dbReference type="SAM" id="Phobius"/>
    </source>
</evidence>
<accession>A0ABT9J686</accession>
<keyword evidence="3 8" id="KW-0808">Transferase</keyword>
<evidence type="ECO:0000256" key="1">
    <source>
        <dbReference type="ARBA" id="ARBA00007150"/>
    </source>
</evidence>
<feature type="transmembrane region" description="Helical" evidence="7">
    <location>
        <begin position="6"/>
        <end position="27"/>
    </location>
</feature>
<organism evidence="8 9">
    <name type="scientific">Chengkuizengella axinellae</name>
    <dbReference type="NCBI Taxonomy" id="3064388"/>
    <lineage>
        <taxon>Bacteria</taxon>
        <taxon>Bacillati</taxon>
        <taxon>Bacillota</taxon>
        <taxon>Bacilli</taxon>
        <taxon>Bacillales</taxon>
        <taxon>Paenibacillaceae</taxon>
        <taxon>Chengkuizengella</taxon>
    </lineage>
</organism>
<evidence type="ECO:0000256" key="6">
    <source>
        <dbReference type="ARBA" id="ARBA00023136"/>
    </source>
</evidence>
<dbReference type="PANTHER" id="PTHR30589:SF0">
    <property type="entry name" value="PHOSPHATIDYLGLYCEROL--PROLIPOPROTEIN DIACYLGLYCERYL TRANSFERASE"/>
    <property type="match status" value="1"/>
</dbReference>
<evidence type="ECO:0000256" key="5">
    <source>
        <dbReference type="ARBA" id="ARBA00022989"/>
    </source>
</evidence>
<gene>
    <name evidence="8" type="ORF">Q5Y73_23095</name>
</gene>
<protein>
    <submittedName>
        <fullName evidence="8">Prolipoprotein diacylglyceryl transferase</fullName>
        <ecNumber evidence="8">2.4.99.-</ecNumber>
    </submittedName>
</protein>
<feature type="transmembrane region" description="Helical" evidence="7">
    <location>
        <begin position="164"/>
        <end position="181"/>
    </location>
</feature>
<evidence type="ECO:0000313" key="8">
    <source>
        <dbReference type="EMBL" id="MDP5276988.1"/>
    </source>
</evidence>
<dbReference type="Proteomes" id="UP001231941">
    <property type="component" value="Unassembled WGS sequence"/>
</dbReference>
<dbReference type="InterPro" id="IPR001640">
    <property type="entry name" value="Lgt"/>
</dbReference>
<dbReference type="RefSeq" id="WP_305994290.1">
    <property type="nucleotide sequence ID" value="NZ_JAVAMP010000022.1"/>
</dbReference>
<keyword evidence="4 7" id="KW-0812">Transmembrane</keyword>
<feature type="transmembrane region" description="Helical" evidence="7">
    <location>
        <begin position="118"/>
        <end position="137"/>
    </location>
</feature>
<keyword evidence="8" id="KW-0328">Glycosyltransferase</keyword>
<feature type="transmembrane region" description="Helical" evidence="7">
    <location>
        <begin position="79"/>
        <end position="98"/>
    </location>
</feature>
<feature type="transmembrane region" description="Helical" evidence="7">
    <location>
        <begin position="226"/>
        <end position="246"/>
    </location>
</feature>
<comment type="similarity">
    <text evidence="1">Belongs to the Lgt family.</text>
</comment>
<proteinExistence type="inferred from homology"/>